<reference evidence="1 2" key="1">
    <citation type="submission" date="2020-08" db="EMBL/GenBank/DDBJ databases">
        <title>Genomic Encyclopedia of Type Strains, Phase IV (KMG-IV): sequencing the most valuable type-strain genomes for metagenomic binning, comparative biology and taxonomic classification.</title>
        <authorList>
            <person name="Goeker M."/>
        </authorList>
    </citation>
    <scope>NUCLEOTIDE SEQUENCE [LARGE SCALE GENOMIC DNA]</scope>
    <source>
        <strain evidence="1 2">DSM 5391</strain>
    </source>
</reference>
<accession>A0A7X0HTP1</accession>
<keyword evidence="2" id="KW-1185">Reference proteome</keyword>
<evidence type="ECO:0000313" key="1">
    <source>
        <dbReference type="EMBL" id="MBB6446628.1"/>
    </source>
</evidence>
<protein>
    <submittedName>
        <fullName evidence="1">Uncharacterized protein</fullName>
    </submittedName>
</protein>
<gene>
    <name evidence="1" type="ORF">HNR53_003288</name>
</gene>
<evidence type="ECO:0000313" key="2">
    <source>
        <dbReference type="Proteomes" id="UP000531594"/>
    </source>
</evidence>
<sequence length="33" mass="4060">MKPIMEKEDDFLLNVDNRLPFFRNLKQKDHLTI</sequence>
<organism evidence="1 2">
    <name type="scientific">Bacillus benzoevorans</name>
    <dbReference type="NCBI Taxonomy" id="1456"/>
    <lineage>
        <taxon>Bacteria</taxon>
        <taxon>Bacillati</taxon>
        <taxon>Bacillota</taxon>
        <taxon>Bacilli</taxon>
        <taxon>Bacillales</taxon>
        <taxon>Bacillaceae</taxon>
        <taxon>Bacillus</taxon>
    </lineage>
</organism>
<proteinExistence type="predicted"/>
<comment type="caution">
    <text evidence="1">The sequence shown here is derived from an EMBL/GenBank/DDBJ whole genome shotgun (WGS) entry which is preliminary data.</text>
</comment>
<dbReference type="Proteomes" id="UP000531594">
    <property type="component" value="Unassembled WGS sequence"/>
</dbReference>
<dbReference type="AlphaFoldDB" id="A0A7X0HTP1"/>
<dbReference type="EMBL" id="JACHGK010000012">
    <property type="protein sequence ID" value="MBB6446628.1"/>
    <property type="molecule type" value="Genomic_DNA"/>
</dbReference>
<name>A0A7X0HTP1_9BACI</name>